<dbReference type="InterPro" id="IPR036291">
    <property type="entry name" value="NAD(P)-bd_dom_sf"/>
</dbReference>
<organism evidence="4 5">
    <name type="scientific">Thauera sinica</name>
    <dbReference type="NCBI Taxonomy" id="2665146"/>
    <lineage>
        <taxon>Bacteria</taxon>
        <taxon>Pseudomonadati</taxon>
        <taxon>Pseudomonadota</taxon>
        <taxon>Betaproteobacteria</taxon>
        <taxon>Rhodocyclales</taxon>
        <taxon>Zoogloeaceae</taxon>
        <taxon>Thauera</taxon>
    </lineage>
</organism>
<dbReference type="InterPro" id="IPR003148">
    <property type="entry name" value="RCK_N"/>
</dbReference>
<evidence type="ECO:0000259" key="3">
    <source>
        <dbReference type="PROSITE" id="PS51201"/>
    </source>
</evidence>
<gene>
    <name evidence="4" type="ORF">ACFPTN_08550</name>
</gene>
<comment type="subcellular location">
    <subcellularLocation>
        <location evidence="1">Cell membrane</location>
        <topology evidence="1">Multi-pass membrane protein</topology>
    </subcellularLocation>
</comment>
<keyword evidence="4" id="KW-0813">Transport</keyword>
<evidence type="ECO:0000313" key="5">
    <source>
        <dbReference type="Proteomes" id="UP001595974"/>
    </source>
</evidence>
<feature type="transmembrane region" description="Helical" evidence="2">
    <location>
        <begin position="82"/>
        <end position="106"/>
    </location>
</feature>
<keyword evidence="2" id="KW-0812">Transmembrane</keyword>
<dbReference type="PANTHER" id="PTHR43833">
    <property type="entry name" value="POTASSIUM CHANNEL PROTEIN 2-RELATED-RELATED"/>
    <property type="match status" value="1"/>
</dbReference>
<dbReference type="InterPro" id="IPR013099">
    <property type="entry name" value="K_chnl_dom"/>
</dbReference>
<evidence type="ECO:0000256" key="1">
    <source>
        <dbReference type="ARBA" id="ARBA00004651"/>
    </source>
</evidence>
<keyword evidence="2" id="KW-1133">Transmembrane helix</keyword>
<name>A0ABW1AQL0_9RHOO</name>
<keyword evidence="2" id="KW-0472">Membrane</keyword>
<dbReference type="GO" id="GO:0034220">
    <property type="term" value="P:monoatomic ion transmembrane transport"/>
    <property type="evidence" value="ECO:0007669"/>
    <property type="project" value="UniProtKB-KW"/>
</dbReference>
<feature type="transmembrane region" description="Helical" evidence="2">
    <location>
        <begin position="51"/>
        <end position="70"/>
    </location>
</feature>
<dbReference type="InterPro" id="IPR050721">
    <property type="entry name" value="Trk_Ktr_HKT_K-transport"/>
</dbReference>
<evidence type="ECO:0000256" key="2">
    <source>
        <dbReference type="SAM" id="Phobius"/>
    </source>
</evidence>
<dbReference type="SUPFAM" id="SSF81324">
    <property type="entry name" value="Voltage-gated potassium channels"/>
    <property type="match status" value="1"/>
</dbReference>
<evidence type="ECO:0000313" key="4">
    <source>
        <dbReference type="EMBL" id="MFC5769422.1"/>
    </source>
</evidence>
<keyword evidence="5" id="KW-1185">Reference proteome</keyword>
<dbReference type="Proteomes" id="UP001595974">
    <property type="component" value="Unassembled WGS sequence"/>
</dbReference>
<comment type="caution">
    <text evidence="4">The sequence shown here is derived from an EMBL/GenBank/DDBJ whole genome shotgun (WGS) entry which is preliminary data.</text>
</comment>
<dbReference type="RefSeq" id="WP_096452265.1">
    <property type="nucleotide sequence ID" value="NZ_JBHSOG010000030.1"/>
</dbReference>
<dbReference type="Pfam" id="PF07885">
    <property type="entry name" value="Ion_trans_2"/>
    <property type="match status" value="1"/>
</dbReference>
<dbReference type="SUPFAM" id="SSF51735">
    <property type="entry name" value="NAD(P)-binding Rossmann-fold domains"/>
    <property type="match status" value="2"/>
</dbReference>
<proteinExistence type="predicted"/>
<feature type="domain" description="RCK N-terminal" evidence="3">
    <location>
        <begin position="293"/>
        <end position="405"/>
    </location>
</feature>
<keyword evidence="4" id="KW-0407">Ion channel</keyword>
<accession>A0ABW1AQL0</accession>
<dbReference type="Gene3D" id="1.10.287.70">
    <property type="match status" value="1"/>
</dbReference>
<dbReference type="PROSITE" id="PS51201">
    <property type="entry name" value="RCK_N"/>
    <property type="match status" value="2"/>
</dbReference>
<dbReference type="EMBL" id="JBHSOG010000030">
    <property type="protein sequence ID" value="MFC5769422.1"/>
    <property type="molecule type" value="Genomic_DNA"/>
</dbReference>
<feature type="domain" description="RCK N-terminal" evidence="3">
    <location>
        <begin position="129"/>
        <end position="251"/>
    </location>
</feature>
<reference evidence="5" key="1">
    <citation type="journal article" date="2019" name="Int. J. Syst. Evol. Microbiol.">
        <title>The Global Catalogue of Microorganisms (GCM) 10K type strain sequencing project: providing services to taxonomists for standard genome sequencing and annotation.</title>
        <authorList>
            <consortium name="The Broad Institute Genomics Platform"/>
            <consortium name="The Broad Institute Genome Sequencing Center for Infectious Disease"/>
            <person name="Wu L."/>
            <person name="Ma J."/>
        </authorList>
    </citation>
    <scope>NUCLEOTIDE SEQUENCE [LARGE SCALE GENOMIC DNA]</scope>
    <source>
        <strain evidence="5">SHR3</strain>
    </source>
</reference>
<feature type="transmembrane region" description="Helical" evidence="2">
    <location>
        <begin position="21"/>
        <end position="39"/>
    </location>
</feature>
<protein>
    <submittedName>
        <fullName evidence="4">Potassium channel family protein</fullName>
    </submittedName>
</protein>
<dbReference type="Gene3D" id="3.40.50.720">
    <property type="entry name" value="NAD(P)-binding Rossmann-like Domain"/>
    <property type="match status" value="2"/>
</dbReference>
<keyword evidence="4" id="KW-0406">Ion transport</keyword>
<dbReference type="Pfam" id="PF02254">
    <property type="entry name" value="TrkA_N"/>
    <property type="match status" value="2"/>
</dbReference>
<sequence length="578" mass="64111">MTPLPRHQSIFFLVLRRMRMPLILLIVIMAISVLGLTLAPGVDADGKVQHLSIFHAFYFISYTATTIGFGEIPYAFSDQQRLWVMISIYLSVIGWAYTLGSLFSLLSDRNLQQAFAIQRFSRSVRRLREPFYLVCGYGETGRLVCDALDRLRHRAVVIELDESRVGEIELQGYVADVPAIAADVRNPETLKFAGLTHPQCVGVIALTNDDESNLAVAISARLLAPKIPVLCRAQRAETAATMTAFGTRHVINPFQEFAETLALALHAPAAWQLTHWLTGLPGTTVERYRNPPRGHWILCGHGRFGQQMVSAMDAEAVPVTIIDRDLPDDLEHRWVHGEGTSPDALHQAGVLAAVGIIAATRSDIDNLSIAVAARELNDSLFVILRQNHYANRALFEAYDADTTVVPSEIIGHECLAILSTPLLVPFLNMLRRTDPAWCTGLFEHLTDRLGWDVPEVWSVRINLATAPALYRRLMRGETVTLAMLLRSPQDRAERLECEVLYLDRDADDHRMAPDADTALRAGDEILLAGKPGSRNGFALTIANEHTLNYVLAGTDLPGGWIWERMAGSRKAAPRPNLP</sequence>